<proteinExistence type="predicted"/>
<accession>A0A8S5PV33</accession>
<name>A0A8S5PV33_9CAUD</name>
<dbReference type="NCBIfam" id="TIGR03655">
    <property type="entry name" value="anti_R_Lar"/>
    <property type="match status" value="1"/>
</dbReference>
<reference evidence="1" key="1">
    <citation type="journal article" date="2021" name="Proc. Natl. Acad. Sci. U.S.A.">
        <title>A Catalog of Tens of Thousands of Viruses from Human Metagenomes Reveals Hidden Associations with Chronic Diseases.</title>
        <authorList>
            <person name="Tisza M.J."/>
            <person name="Buck C.B."/>
        </authorList>
    </citation>
    <scope>NUCLEOTIDE SEQUENCE</scope>
    <source>
        <strain evidence="1">CtPsO101</strain>
    </source>
</reference>
<dbReference type="InterPro" id="IPR019908">
    <property type="entry name" value="Toxin_RalR"/>
</dbReference>
<dbReference type="Pfam" id="PF14354">
    <property type="entry name" value="Lar_restr_allev"/>
    <property type="match status" value="1"/>
</dbReference>
<sequence length="57" mass="6691">MGKLKPCPFCGGEPEMVNYSEHEWLVNCPTCCGMVERWRETEKEAAEKWNRRANDDK</sequence>
<organism evidence="1">
    <name type="scientific">Siphoviridae sp. ctPsO101</name>
    <dbReference type="NCBI Taxonomy" id="2825487"/>
    <lineage>
        <taxon>Viruses</taxon>
        <taxon>Duplodnaviria</taxon>
        <taxon>Heunggongvirae</taxon>
        <taxon>Uroviricota</taxon>
        <taxon>Caudoviricetes</taxon>
    </lineage>
</organism>
<dbReference type="EMBL" id="BK015523">
    <property type="protein sequence ID" value="DAE10927.1"/>
    <property type="molecule type" value="Genomic_DNA"/>
</dbReference>
<evidence type="ECO:0000313" key="1">
    <source>
        <dbReference type="EMBL" id="DAE10927.1"/>
    </source>
</evidence>
<protein>
    <submittedName>
        <fullName evidence="1">Restriction alleviation protein</fullName>
    </submittedName>
</protein>